<feature type="transmembrane region" description="Helical" evidence="1">
    <location>
        <begin position="12"/>
        <end position="30"/>
    </location>
</feature>
<evidence type="ECO:0000313" key="3">
    <source>
        <dbReference type="Proteomes" id="UP000537775"/>
    </source>
</evidence>
<keyword evidence="1" id="KW-1133">Transmembrane helix</keyword>
<dbReference type="AlphaFoldDB" id="A0A7X0KVA5"/>
<sequence length="211" mass="22334">MSRRRRLRRESWGFALGSACFIVGAVPWYASAVGPVWDAATFVAGSVLFTLAALIQLLLSGRRPPWRPGSRADALDWWSAAVQLVGTVLFNVSTVVVLAAAVRDPTNAAAGWYPNAWGSIAFLLSSTLALLAAARRWELSDPAARTMHGAWLNMAGSLAFGIAAVGAFVLPATGGLVNVRWMNLGTGLGALCFLVAAMVSFRSDDARRAAT</sequence>
<keyword evidence="1" id="KW-0472">Membrane</keyword>
<comment type="caution">
    <text evidence="2">The sequence shown here is derived from an EMBL/GenBank/DDBJ whole genome shotgun (WGS) entry which is preliminary data.</text>
</comment>
<proteinExistence type="predicted"/>
<feature type="transmembrane region" description="Helical" evidence="1">
    <location>
        <begin position="150"/>
        <end position="169"/>
    </location>
</feature>
<protein>
    <recommendedName>
        <fullName evidence="4">YrhK domain-containing protein</fullName>
    </recommendedName>
</protein>
<dbReference type="EMBL" id="JACHML010000001">
    <property type="protein sequence ID" value="MBB6391983.1"/>
    <property type="molecule type" value="Genomic_DNA"/>
</dbReference>
<evidence type="ECO:0000313" key="2">
    <source>
        <dbReference type="EMBL" id="MBB6391983.1"/>
    </source>
</evidence>
<name>A0A7X0KVA5_9MICO</name>
<accession>A0A7X0KVA5</accession>
<evidence type="ECO:0008006" key="4">
    <source>
        <dbReference type="Google" id="ProtNLM"/>
    </source>
</evidence>
<feature type="transmembrane region" description="Helical" evidence="1">
    <location>
        <begin position="36"/>
        <end position="59"/>
    </location>
</feature>
<organism evidence="2 3">
    <name type="scientific">Microbacterium thalassium</name>
    <dbReference type="NCBI Taxonomy" id="362649"/>
    <lineage>
        <taxon>Bacteria</taxon>
        <taxon>Bacillati</taxon>
        <taxon>Actinomycetota</taxon>
        <taxon>Actinomycetes</taxon>
        <taxon>Micrococcales</taxon>
        <taxon>Microbacteriaceae</taxon>
        <taxon>Microbacterium</taxon>
    </lineage>
</organism>
<evidence type="ECO:0000256" key="1">
    <source>
        <dbReference type="SAM" id="Phobius"/>
    </source>
</evidence>
<dbReference type="RefSeq" id="WP_271171204.1">
    <property type="nucleotide sequence ID" value="NZ_BAAAJR010000005.1"/>
</dbReference>
<reference evidence="2 3" key="1">
    <citation type="submission" date="2020-08" db="EMBL/GenBank/DDBJ databases">
        <title>Sequencing the genomes of 1000 actinobacteria strains.</title>
        <authorList>
            <person name="Klenk H.-P."/>
        </authorList>
    </citation>
    <scope>NUCLEOTIDE SEQUENCE [LARGE SCALE GENOMIC DNA]</scope>
    <source>
        <strain evidence="2 3">DSM 12511</strain>
    </source>
</reference>
<feature type="transmembrane region" description="Helical" evidence="1">
    <location>
        <begin position="80"/>
        <end position="102"/>
    </location>
</feature>
<feature type="transmembrane region" description="Helical" evidence="1">
    <location>
        <begin position="181"/>
        <end position="201"/>
    </location>
</feature>
<gene>
    <name evidence="2" type="ORF">HD594_002296</name>
</gene>
<keyword evidence="1" id="KW-0812">Transmembrane</keyword>
<dbReference type="Proteomes" id="UP000537775">
    <property type="component" value="Unassembled WGS sequence"/>
</dbReference>
<keyword evidence="3" id="KW-1185">Reference proteome</keyword>
<feature type="transmembrane region" description="Helical" evidence="1">
    <location>
        <begin position="114"/>
        <end position="134"/>
    </location>
</feature>